<keyword evidence="2" id="KW-0732">Signal</keyword>
<accession>A0A8J3S206</accession>
<feature type="compositionally biased region" description="Polar residues" evidence="1">
    <location>
        <begin position="446"/>
        <end position="466"/>
    </location>
</feature>
<feature type="signal peptide" evidence="2">
    <location>
        <begin position="1"/>
        <end position="31"/>
    </location>
</feature>
<feature type="compositionally biased region" description="Basic and acidic residues" evidence="1">
    <location>
        <begin position="242"/>
        <end position="253"/>
    </location>
</feature>
<name>A0A8J3S206_PLARO</name>
<gene>
    <name evidence="3" type="ORF">Pro02_27350</name>
</gene>
<evidence type="ECO:0000256" key="1">
    <source>
        <dbReference type="SAM" id="MobiDB-lite"/>
    </source>
</evidence>
<feature type="chain" id="PRO_5035250747" evidence="2">
    <location>
        <begin position="32"/>
        <end position="664"/>
    </location>
</feature>
<feature type="region of interest" description="Disordered" evidence="1">
    <location>
        <begin position="387"/>
        <end position="420"/>
    </location>
</feature>
<feature type="region of interest" description="Disordered" evidence="1">
    <location>
        <begin position="212"/>
        <end position="330"/>
    </location>
</feature>
<sequence length="664" mass="67488">MTTVRRVVAVMVITPLVSMSAVLTAASPAQAQARLDMPSRVTSNQAVRISGKVDFAFDAFLYVNGQQVAKGDRNVSYTWSPAVRPNGSYRIKLVQRGKLLGGTWDEASETLVQAAPPATPRGVGARLRGNKAVVTWVRGTEPDLRGYAISTTQGGKVGTVRADRACGGNSCRATLAVPAKAAGRRIGFTVRALRGNGNGGTLVSGGSAVATVNVPAPKAPKSSDSDQGGDTGRNADKNTGTRRSEQNDNRQSDVQDLPRLSPKKSTADPEQSAEPGVVPTKVPELPKEVQGAGAGGSKNGSKSDPKAGPGDGDAPVLGSEPAAAGTDVMPATDTNITARSADSPAGGTTRYGFFIAGGLILLLLGAHGGAWFRRRLLAADTGDSAGTAIVDPGDGTRPPSHDGSASASSPSTVTVRPGTVTISRRPAVILAVAKSRYPEQAPPTFPMSSPAPNASGTDASTLNASGTGAAVPEASGTAYPEGGPVFAEIGGEPPVSPQPPDPPVPAGGGGGPDAMHREDGPAPADSSESGPVLARPADQMVPAGNGGTRRVVSRLAARMAGEIARPVRGQADSGEITGPVRGEADSGARPVPTARPAFTRPVLPAAAPIAEVSVVTPVVVRAGDHQWDGYLPPAPRSMEDSGFWERPQPGAEDFWAADKDGPAS</sequence>
<evidence type="ECO:0000313" key="3">
    <source>
        <dbReference type="EMBL" id="GIH84327.1"/>
    </source>
</evidence>
<dbReference type="RefSeq" id="WP_189242067.1">
    <property type="nucleotide sequence ID" value="NZ_BMQP01000008.1"/>
</dbReference>
<proteinExistence type="predicted"/>
<feature type="region of interest" description="Disordered" evidence="1">
    <location>
        <begin position="439"/>
        <end position="548"/>
    </location>
</feature>
<protein>
    <submittedName>
        <fullName evidence="3">Uncharacterized protein</fullName>
    </submittedName>
</protein>
<keyword evidence="4" id="KW-1185">Reference proteome</keyword>
<comment type="caution">
    <text evidence="3">The sequence shown here is derived from an EMBL/GenBank/DDBJ whole genome shotgun (WGS) entry which is preliminary data.</text>
</comment>
<reference evidence="3" key="1">
    <citation type="submission" date="2021-01" db="EMBL/GenBank/DDBJ databases">
        <title>Whole genome shotgun sequence of Planobispora rosea NBRC 15558.</title>
        <authorList>
            <person name="Komaki H."/>
            <person name="Tamura T."/>
        </authorList>
    </citation>
    <scope>NUCLEOTIDE SEQUENCE</scope>
    <source>
        <strain evidence="3">NBRC 15558</strain>
    </source>
</reference>
<evidence type="ECO:0000313" key="4">
    <source>
        <dbReference type="Proteomes" id="UP000655044"/>
    </source>
</evidence>
<feature type="compositionally biased region" description="Pro residues" evidence="1">
    <location>
        <begin position="494"/>
        <end position="505"/>
    </location>
</feature>
<dbReference type="AlphaFoldDB" id="A0A8J3S206"/>
<evidence type="ECO:0000256" key="2">
    <source>
        <dbReference type="SAM" id="SignalP"/>
    </source>
</evidence>
<feature type="region of interest" description="Disordered" evidence="1">
    <location>
        <begin position="625"/>
        <end position="664"/>
    </location>
</feature>
<organism evidence="3 4">
    <name type="scientific">Planobispora rosea</name>
    <dbReference type="NCBI Taxonomy" id="35762"/>
    <lineage>
        <taxon>Bacteria</taxon>
        <taxon>Bacillati</taxon>
        <taxon>Actinomycetota</taxon>
        <taxon>Actinomycetes</taxon>
        <taxon>Streptosporangiales</taxon>
        <taxon>Streptosporangiaceae</taxon>
        <taxon>Planobispora</taxon>
    </lineage>
</organism>
<dbReference type="EMBL" id="BOOI01000023">
    <property type="protein sequence ID" value="GIH84327.1"/>
    <property type="molecule type" value="Genomic_DNA"/>
</dbReference>
<dbReference type="Proteomes" id="UP000655044">
    <property type="component" value="Unassembled WGS sequence"/>
</dbReference>
<feature type="region of interest" description="Disordered" evidence="1">
    <location>
        <begin position="563"/>
        <end position="595"/>
    </location>
</feature>
<feature type="compositionally biased region" description="Low complexity" evidence="1">
    <location>
        <begin position="401"/>
        <end position="411"/>
    </location>
</feature>